<feature type="transmembrane region" description="Helical" evidence="1">
    <location>
        <begin position="256"/>
        <end position="276"/>
    </location>
</feature>
<keyword evidence="1" id="KW-1133">Transmembrane helix</keyword>
<dbReference type="EMBL" id="JBHMCF010000046">
    <property type="protein sequence ID" value="MFB9476205.1"/>
    <property type="molecule type" value="Genomic_DNA"/>
</dbReference>
<feature type="transmembrane region" description="Helical" evidence="1">
    <location>
        <begin position="188"/>
        <end position="208"/>
    </location>
</feature>
<protein>
    <submittedName>
        <fullName evidence="2">Uncharacterized protein</fullName>
    </submittedName>
</protein>
<gene>
    <name evidence="2" type="ORF">ACFFR3_42485</name>
</gene>
<comment type="caution">
    <text evidence="2">The sequence shown here is derived from an EMBL/GenBank/DDBJ whole genome shotgun (WGS) entry which is preliminary data.</text>
</comment>
<dbReference type="Proteomes" id="UP001589568">
    <property type="component" value="Unassembled WGS sequence"/>
</dbReference>
<reference evidence="2 3" key="1">
    <citation type="submission" date="2024-09" db="EMBL/GenBank/DDBJ databases">
        <authorList>
            <person name="Sun Q."/>
            <person name="Mori K."/>
        </authorList>
    </citation>
    <scope>NUCLEOTIDE SEQUENCE [LARGE SCALE GENOMIC DNA]</scope>
    <source>
        <strain evidence="2 3">JCM 3324</strain>
    </source>
</reference>
<feature type="transmembrane region" description="Helical" evidence="1">
    <location>
        <begin position="123"/>
        <end position="139"/>
    </location>
</feature>
<dbReference type="RefSeq" id="WP_379484985.1">
    <property type="nucleotide sequence ID" value="NZ_JBHMCF010000046.1"/>
</dbReference>
<evidence type="ECO:0000313" key="3">
    <source>
        <dbReference type="Proteomes" id="UP001589568"/>
    </source>
</evidence>
<keyword evidence="1" id="KW-0472">Membrane</keyword>
<proteinExistence type="predicted"/>
<sequence>MATVVGLMRGEFWLWTAVVWSPPSFVPYVQPEPYGTVTIVTLLVAAAIKALFLWLILRAPRPGPLSGRERALRRLLYLAVAYSLILWWPFAVLPDEVAAVVQLIMWGAIDVLLLLVIRWRSRVLRAAAGVMFAIQILVMVEDLLDELDIWEFGWNDVAWWIYIAVCAAATVLTVVGQWRDGRWSRGTLIAGWLSLISFAFDFPIITFFEPPTSAWLASMVVSHVLGLLGVVWNAATAREMPVAAGHPVAASSRRRWGWGHRVALAAVVVLPMVVVIQPEQNARHTFGGGSPDCYSRPSFGDLKPEEREPVFLCLARNRDFGQPPMFPDSLPDQAVLAYGRALCRAKDRTEKEALLRQAGSARAAWGVDDWDLVYVCPEIVAKSQPHLLRSSEQMKADERDHIAEKNARCRDPWPRTKGVVQATANYFLFVDGDPGYVVTDAADHGVMDEDVMGELYKKGNETGLGVTPGTVLVGHVADVSDVCITVKAFRKAPPPRTAGWYSVHEVPITSRSGTLKVPEMDGGEVGAGAPMPNLAIRGKGRYRLRVYVRVTKSEEEEHLVVVFPGRSRKQLALKS</sequence>
<keyword evidence="1" id="KW-0812">Transmembrane</keyword>
<evidence type="ECO:0000256" key="1">
    <source>
        <dbReference type="SAM" id="Phobius"/>
    </source>
</evidence>
<organism evidence="2 3">
    <name type="scientific">Nonomuraea salmonea</name>
    <dbReference type="NCBI Taxonomy" id="46181"/>
    <lineage>
        <taxon>Bacteria</taxon>
        <taxon>Bacillati</taxon>
        <taxon>Actinomycetota</taxon>
        <taxon>Actinomycetes</taxon>
        <taxon>Streptosporangiales</taxon>
        <taxon>Streptosporangiaceae</taxon>
        <taxon>Nonomuraea</taxon>
    </lineage>
</organism>
<feature type="transmembrane region" description="Helical" evidence="1">
    <location>
        <begin position="97"/>
        <end position="116"/>
    </location>
</feature>
<feature type="transmembrane region" description="Helical" evidence="1">
    <location>
        <begin position="12"/>
        <end position="29"/>
    </location>
</feature>
<name>A0ABV5P0W1_9ACTN</name>
<evidence type="ECO:0000313" key="2">
    <source>
        <dbReference type="EMBL" id="MFB9476205.1"/>
    </source>
</evidence>
<keyword evidence="3" id="KW-1185">Reference proteome</keyword>
<feature type="transmembrane region" description="Helical" evidence="1">
    <location>
        <begin position="35"/>
        <end position="55"/>
    </location>
</feature>
<feature type="transmembrane region" description="Helical" evidence="1">
    <location>
        <begin position="159"/>
        <end position="176"/>
    </location>
</feature>
<feature type="transmembrane region" description="Helical" evidence="1">
    <location>
        <begin position="214"/>
        <end position="235"/>
    </location>
</feature>
<feature type="transmembrane region" description="Helical" evidence="1">
    <location>
        <begin position="75"/>
        <end position="91"/>
    </location>
</feature>
<accession>A0ABV5P0W1</accession>